<dbReference type="InterPro" id="IPR040138">
    <property type="entry name" value="MIER/MTA"/>
</dbReference>
<feature type="compositionally biased region" description="Basic residues" evidence="6">
    <location>
        <begin position="63"/>
        <end position="72"/>
    </location>
</feature>
<dbReference type="EMBL" id="HBGJ01042345">
    <property type="protein sequence ID" value="CAD9268145.1"/>
    <property type="molecule type" value="Transcribed_RNA"/>
</dbReference>
<dbReference type="InterPro" id="IPR017884">
    <property type="entry name" value="SANT_dom"/>
</dbReference>
<protein>
    <recommendedName>
        <fullName evidence="7">SANT domain-containing protein</fullName>
    </recommendedName>
</protein>
<accession>A0A7S1UJW4</accession>
<evidence type="ECO:0000256" key="1">
    <source>
        <dbReference type="ARBA" id="ARBA00022723"/>
    </source>
</evidence>
<evidence type="ECO:0000256" key="2">
    <source>
        <dbReference type="ARBA" id="ARBA00022771"/>
    </source>
</evidence>
<name>A0A7S1UJW4_9STRA</name>
<dbReference type="GO" id="GO:0003677">
    <property type="term" value="F:DNA binding"/>
    <property type="evidence" value="ECO:0007669"/>
    <property type="project" value="UniProtKB-KW"/>
</dbReference>
<dbReference type="PANTHER" id="PTHR10865">
    <property type="entry name" value="METASTASIS-ASSOCIATED PROTEIN AND MESODERM INDUCTION EARLY RESPONSE PROTEIN"/>
    <property type="match status" value="1"/>
</dbReference>
<evidence type="ECO:0000256" key="3">
    <source>
        <dbReference type="ARBA" id="ARBA00022833"/>
    </source>
</evidence>
<keyword evidence="1" id="KW-0479">Metal-binding</keyword>
<gene>
    <name evidence="8" type="ORF">PPAR1163_LOCUS26576</name>
</gene>
<dbReference type="GO" id="GO:0000122">
    <property type="term" value="P:negative regulation of transcription by RNA polymerase II"/>
    <property type="evidence" value="ECO:0007669"/>
    <property type="project" value="TreeGrafter"/>
</dbReference>
<evidence type="ECO:0000259" key="7">
    <source>
        <dbReference type="PROSITE" id="PS51293"/>
    </source>
</evidence>
<dbReference type="PROSITE" id="PS51293">
    <property type="entry name" value="SANT"/>
    <property type="match status" value="1"/>
</dbReference>
<evidence type="ECO:0000256" key="5">
    <source>
        <dbReference type="ARBA" id="ARBA00023242"/>
    </source>
</evidence>
<feature type="region of interest" description="Disordered" evidence="6">
    <location>
        <begin position="1"/>
        <end position="73"/>
    </location>
</feature>
<dbReference type="InterPro" id="IPR009057">
    <property type="entry name" value="Homeodomain-like_sf"/>
</dbReference>
<dbReference type="SUPFAM" id="SSF46689">
    <property type="entry name" value="Homeodomain-like"/>
    <property type="match status" value="1"/>
</dbReference>
<reference evidence="8" key="1">
    <citation type="submission" date="2021-01" db="EMBL/GenBank/DDBJ databases">
        <authorList>
            <person name="Corre E."/>
            <person name="Pelletier E."/>
            <person name="Niang G."/>
            <person name="Scheremetjew M."/>
            <person name="Finn R."/>
            <person name="Kale V."/>
            <person name="Holt S."/>
            <person name="Cochrane G."/>
            <person name="Meng A."/>
            <person name="Brown T."/>
            <person name="Cohen L."/>
        </authorList>
    </citation>
    <scope>NUCLEOTIDE SEQUENCE</scope>
    <source>
        <strain evidence="8">CCMP2877</strain>
    </source>
</reference>
<evidence type="ECO:0000256" key="6">
    <source>
        <dbReference type="SAM" id="MobiDB-lite"/>
    </source>
</evidence>
<keyword evidence="5" id="KW-0539">Nucleus</keyword>
<dbReference type="Gene3D" id="1.10.10.60">
    <property type="entry name" value="Homeodomain-like"/>
    <property type="match status" value="1"/>
</dbReference>
<sequence length="209" mass="22833">MKRKLSELGDDEGGGGAGGEVENGNGKVAVMPEAAGNGPEAAGAAAPAVRSVAGPAKSSLQRPQRRRRKGKSRTVQIMEDYVSFVGRMVYPELARSHEGAPVGDDDGDAPLFVSERITPLGVVTLPLRRQLCIERWSPFEVAKFEGSMCIHGKNFHAVQKDVQTKSTKDIIEFYYLWKKTSHYKLWKRSYENEEALYANSSGGSDAENS</sequence>
<dbReference type="GO" id="GO:0008270">
    <property type="term" value="F:zinc ion binding"/>
    <property type="evidence" value="ECO:0007669"/>
    <property type="project" value="UniProtKB-KW"/>
</dbReference>
<dbReference type="GO" id="GO:0003714">
    <property type="term" value="F:transcription corepressor activity"/>
    <property type="evidence" value="ECO:0007669"/>
    <property type="project" value="TreeGrafter"/>
</dbReference>
<evidence type="ECO:0000313" key="8">
    <source>
        <dbReference type="EMBL" id="CAD9268145.1"/>
    </source>
</evidence>
<keyword evidence="3" id="KW-0862">Zinc</keyword>
<keyword evidence="4" id="KW-0238">DNA-binding</keyword>
<dbReference type="AlphaFoldDB" id="A0A7S1UJW4"/>
<keyword evidence="2" id="KW-0863">Zinc-finger</keyword>
<dbReference type="FunFam" id="1.10.10.60:FF:000012">
    <property type="entry name" value="Metastasis-associated 1 family, member 3"/>
    <property type="match status" value="1"/>
</dbReference>
<dbReference type="GO" id="GO:0005654">
    <property type="term" value="C:nucleoplasm"/>
    <property type="evidence" value="ECO:0007669"/>
    <property type="project" value="TreeGrafter"/>
</dbReference>
<evidence type="ECO:0000256" key="4">
    <source>
        <dbReference type="ARBA" id="ARBA00023125"/>
    </source>
</evidence>
<feature type="compositionally biased region" description="Low complexity" evidence="6">
    <location>
        <begin position="22"/>
        <end position="62"/>
    </location>
</feature>
<feature type="domain" description="SANT" evidence="7">
    <location>
        <begin position="149"/>
        <end position="182"/>
    </location>
</feature>
<proteinExistence type="predicted"/>
<dbReference type="GO" id="GO:0042826">
    <property type="term" value="F:histone deacetylase binding"/>
    <property type="evidence" value="ECO:0007669"/>
    <property type="project" value="TreeGrafter"/>
</dbReference>
<organism evidence="8">
    <name type="scientific">Phaeomonas parva</name>
    <dbReference type="NCBI Taxonomy" id="124430"/>
    <lineage>
        <taxon>Eukaryota</taxon>
        <taxon>Sar</taxon>
        <taxon>Stramenopiles</taxon>
        <taxon>Ochrophyta</taxon>
        <taxon>Pinguiophyceae</taxon>
        <taxon>Pinguiochrysidales</taxon>
        <taxon>Pinguiochrysidaceae</taxon>
        <taxon>Phaeomonas</taxon>
    </lineage>
</organism>
<dbReference type="PANTHER" id="PTHR10865:SF28">
    <property type="entry name" value="ELM2 DOMAIN-CONTAINING PROTEIN"/>
    <property type="match status" value="1"/>
</dbReference>